<reference evidence="1" key="1">
    <citation type="journal article" date="2021" name="Proc. Natl. Acad. Sci. U.S.A.">
        <title>A Catalog of Tens of Thousands of Viruses from Human Metagenomes Reveals Hidden Associations with Chronic Diseases.</title>
        <authorList>
            <person name="Tisza M.J."/>
            <person name="Buck C.B."/>
        </authorList>
    </citation>
    <scope>NUCLEOTIDE SEQUENCE</scope>
    <source>
        <strain evidence="1">CtLEM34</strain>
    </source>
</reference>
<organism evidence="1">
    <name type="scientific">Myoviridae sp. ctLEM34</name>
    <dbReference type="NCBI Taxonomy" id="2825082"/>
    <lineage>
        <taxon>Viruses</taxon>
        <taxon>Duplodnaviria</taxon>
        <taxon>Heunggongvirae</taxon>
        <taxon>Uroviricota</taxon>
        <taxon>Caudoviricetes</taxon>
    </lineage>
</organism>
<dbReference type="EMBL" id="BK015907">
    <property type="protein sequence ID" value="DAF84678.1"/>
    <property type="molecule type" value="Genomic_DNA"/>
</dbReference>
<sequence length="56" mass="6837">MASKRDNLLYRLRKKGVRVITRERTIFCPYDGEPFKTIQVKRLCKEFHFHVQLEIQ</sequence>
<name>A0A8S5TR38_9CAUD</name>
<protein>
    <submittedName>
        <fullName evidence="1">Uncharacterized protein</fullName>
    </submittedName>
</protein>
<evidence type="ECO:0000313" key="1">
    <source>
        <dbReference type="EMBL" id="DAF84678.1"/>
    </source>
</evidence>
<proteinExistence type="predicted"/>
<accession>A0A8S5TR38</accession>